<dbReference type="GO" id="GO:0006355">
    <property type="term" value="P:regulation of DNA-templated transcription"/>
    <property type="evidence" value="ECO:0007669"/>
    <property type="project" value="InterPro"/>
</dbReference>
<dbReference type="SUPFAM" id="SSF55785">
    <property type="entry name" value="PYP-like sensor domain (PAS domain)"/>
    <property type="match status" value="5"/>
</dbReference>
<sequence>MKSPIGILFYDKEGKLIAANQSAKDIAGIPESEDVSVNLFNNPDVVSRKEKLIGEGVIKFQSQMNFEDMRDAGYYEPTRSGTAYLDFTISVVDSGYLVQIQDITKRKKIEERLTENEKKYRELVENANSIILKMDKKGQITFFNEFAEKFFGFNKEKIMGKNVIGTIVPETESSGRNLRELINRIVSDPESHINMENENITHDKRRVWVAWTNKGIYDDEGKVTGVLSIGTDITKRKDAENAFKHLMFEASKSKNLILKELQEAHNNLELKVQKRTRELNESNYALRKEIQERRHAEEDLIKSKNYLDKIINSIADPVFVKDNQHCWILLNDAYCKLMGYSREEILGKSDYDFFPPHEADVFWEKDEEVFKTGVENVNEEEFTDSEGNVHILVTKKTLYTDISGEQYIVASIRDITERKKTENNLRQSERKLILAMDMAKLAYWEYDVSLDLFTFDDRFYKLYGTTADHEGGSKMSSEEYAQKFLPPEESHLVNEEMAKALQTDDPDFFGQVEHTIIRADGEKRFIIVRYGVIKNDEGLTIKTYGANQDITELKKAEAALKDSEAKFRGIFDNATDMISLIEGRKDGEYARYIEVNNAGIKRLGYSKNEFLNMGPFDIDEGLETPENMEKLSKEGHVRFETIHVAKNGRRIPVEVIIHFINRNATNIALEISRDITERKKAENELKRSEQKYRTLFNSSPDSTVLIGTDGNLMDVNHAAQEVTGLSKKDLIGKNFTELDLLLDEEMPLHIEKVSQVLRGKNLKPYESRFIDKNGKIHYDETYLKALKKDDEIFAFNVIAHDITERKKAEEKLRETIEELKRSNYELQQFAYITSHDLQEPLRTIASFTQLLERRYGGQLDSDADEFIEFIVDAAVRMKEMIQGLLEYSRVGTQKVEFKEVDMNTELEQALSNLHALINKNNAEITHVHLPNVLADPDQMVRVFQNLISNAIKFRKSDEPPKIHISCQIDKENNEFIFSVADNGIGIEKEYKDKIFEVFKRLHAMGKYEGTGIGLSVVKRIVEQYDGRIWVESELGRGSTFYFTLPFTHSKDL</sequence>
<dbReference type="InterPro" id="IPR013767">
    <property type="entry name" value="PAS_fold"/>
</dbReference>
<dbReference type="InterPro" id="IPR036890">
    <property type="entry name" value="HATPase_C_sf"/>
</dbReference>
<dbReference type="InterPro" id="IPR035965">
    <property type="entry name" value="PAS-like_dom_sf"/>
</dbReference>
<dbReference type="Gene3D" id="1.10.287.130">
    <property type="match status" value="1"/>
</dbReference>
<reference evidence="10 11" key="1">
    <citation type="journal article" date="2017" name="BMC Genomics">
        <title>Genomic analysis of methanogenic archaea reveals a shift towards energy conservation.</title>
        <authorList>
            <person name="Gilmore S.P."/>
            <person name="Henske J.K."/>
            <person name="Sexton J.A."/>
            <person name="Solomon K.V."/>
            <person name="Seppala S."/>
            <person name="Yoo J.I."/>
            <person name="Huyett L.M."/>
            <person name="Pressman A."/>
            <person name="Cogan J.Z."/>
            <person name="Kivenson V."/>
            <person name="Peng X."/>
            <person name="Tan Y."/>
            <person name="Valentine D.L."/>
            <person name="O'Malley M.A."/>
        </authorList>
    </citation>
    <scope>NUCLEOTIDE SEQUENCE [LARGE SCALE GENOMIC DNA]</scope>
    <source>
        <strain evidence="10 11">M.o.H.</strain>
    </source>
</reference>
<feature type="domain" description="PAC" evidence="9">
    <location>
        <begin position="376"/>
        <end position="427"/>
    </location>
</feature>
<evidence type="ECO:0000256" key="1">
    <source>
        <dbReference type="ARBA" id="ARBA00000085"/>
    </source>
</evidence>
<evidence type="ECO:0000313" key="10">
    <source>
        <dbReference type="EMBL" id="PAV03477.1"/>
    </source>
</evidence>
<feature type="domain" description="PAC" evidence="9">
    <location>
        <begin position="763"/>
        <end position="814"/>
    </location>
</feature>
<feature type="coiled-coil region" evidence="6">
    <location>
        <begin position="798"/>
        <end position="825"/>
    </location>
</feature>
<evidence type="ECO:0000259" key="8">
    <source>
        <dbReference type="PROSITE" id="PS50112"/>
    </source>
</evidence>
<dbReference type="Pfam" id="PF00989">
    <property type="entry name" value="PAS"/>
    <property type="match status" value="1"/>
</dbReference>
<dbReference type="SMART" id="SM00388">
    <property type="entry name" value="HisKA"/>
    <property type="match status" value="1"/>
</dbReference>
<organism evidence="10 11">
    <name type="scientific">Methanobacterium bryantii</name>
    <dbReference type="NCBI Taxonomy" id="2161"/>
    <lineage>
        <taxon>Archaea</taxon>
        <taxon>Methanobacteriati</taxon>
        <taxon>Methanobacteriota</taxon>
        <taxon>Methanomada group</taxon>
        <taxon>Methanobacteria</taxon>
        <taxon>Methanobacteriales</taxon>
        <taxon>Methanobacteriaceae</taxon>
        <taxon>Methanobacterium</taxon>
    </lineage>
</organism>
<dbReference type="PROSITE" id="PS50112">
    <property type="entry name" value="PAS"/>
    <property type="match status" value="3"/>
</dbReference>
<dbReference type="InterPro" id="IPR003594">
    <property type="entry name" value="HATPase_dom"/>
</dbReference>
<feature type="domain" description="Histidine kinase" evidence="7">
    <location>
        <begin position="832"/>
        <end position="1048"/>
    </location>
</feature>
<name>A0A2A2H278_METBR</name>
<dbReference type="Pfam" id="PF13426">
    <property type="entry name" value="PAS_9"/>
    <property type="match status" value="2"/>
</dbReference>
<dbReference type="PROSITE" id="PS50109">
    <property type="entry name" value="HIS_KIN"/>
    <property type="match status" value="1"/>
</dbReference>
<keyword evidence="3" id="KW-0597">Phosphoprotein</keyword>
<evidence type="ECO:0000259" key="9">
    <source>
        <dbReference type="PROSITE" id="PS50113"/>
    </source>
</evidence>
<evidence type="ECO:0000256" key="4">
    <source>
        <dbReference type="ARBA" id="ARBA00022679"/>
    </source>
</evidence>
<dbReference type="InterPro" id="IPR036097">
    <property type="entry name" value="HisK_dim/P_sf"/>
</dbReference>
<dbReference type="AlphaFoldDB" id="A0A2A2H278"/>
<comment type="catalytic activity">
    <reaction evidence="1">
        <text>ATP + protein L-histidine = ADP + protein N-phospho-L-histidine.</text>
        <dbReference type="EC" id="2.7.13.3"/>
    </reaction>
</comment>
<dbReference type="Proteomes" id="UP000217784">
    <property type="component" value="Unassembled WGS sequence"/>
</dbReference>
<dbReference type="SUPFAM" id="SSF55874">
    <property type="entry name" value="ATPase domain of HSP90 chaperone/DNA topoisomerase II/histidine kinase"/>
    <property type="match status" value="1"/>
</dbReference>
<evidence type="ECO:0000256" key="6">
    <source>
        <dbReference type="SAM" id="Coils"/>
    </source>
</evidence>
<dbReference type="SMART" id="SM00086">
    <property type="entry name" value="PAC"/>
    <property type="match status" value="4"/>
</dbReference>
<evidence type="ECO:0000313" key="11">
    <source>
        <dbReference type="Proteomes" id="UP000217784"/>
    </source>
</evidence>
<dbReference type="FunFam" id="3.30.565.10:FF:000006">
    <property type="entry name" value="Sensor histidine kinase WalK"/>
    <property type="match status" value="1"/>
</dbReference>
<dbReference type="Gene3D" id="2.10.70.100">
    <property type="match status" value="1"/>
</dbReference>
<dbReference type="NCBIfam" id="TIGR00229">
    <property type="entry name" value="sensory_box"/>
    <property type="match status" value="4"/>
</dbReference>
<dbReference type="InterPro" id="IPR000700">
    <property type="entry name" value="PAS-assoc_C"/>
</dbReference>
<evidence type="ECO:0000256" key="3">
    <source>
        <dbReference type="ARBA" id="ARBA00022553"/>
    </source>
</evidence>
<dbReference type="PANTHER" id="PTHR43304:SF1">
    <property type="entry name" value="PAC DOMAIN-CONTAINING PROTEIN"/>
    <property type="match status" value="1"/>
</dbReference>
<dbReference type="PRINTS" id="PR00344">
    <property type="entry name" value="BCTRLSENSOR"/>
</dbReference>
<dbReference type="EMBL" id="LMVM01000038">
    <property type="protein sequence ID" value="PAV03477.1"/>
    <property type="molecule type" value="Genomic_DNA"/>
</dbReference>
<proteinExistence type="predicted"/>
<feature type="domain" description="PAC" evidence="9">
    <location>
        <begin position="510"/>
        <end position="562"/>
    </location>
</feature>
<feature type="domain" description="PAC" evidence="9">
    <location>
        <begin position="633"/>
        <end position="687"/>
    </location>
</feature>
<dbReference type="InterPro" id="IPR004358">
    <property type="entry name" value="Sig_transdc_His_kin-like_C"/>
</dbReference>
<protein>
    <recommendedName>
        <fullName evidence="2">histidine kinase</fullName>
        <ecNumber evidence="2">2.7.13.3</ecNumber>
    </recommendedName>
</protein>
<feature type="domain" description="PAS" evidence="8">
    <location>
        <begin position="688"/>
        <end position="760"/>
    </location>
</feature>
<dbReference type="Gene3D" id="3.30.450.20">
    <property type="entry name" value="PAS domain"/>
    <property type="match status" value="6"/>
</dbReference>
<dbReference type="SMART" id="SM00091">
    <property type="entry name" value="PAS"/>
    <property type="match status" value="3"/>
</dbReference>
<feature type="domain" description="PAS" evidence="8">
    <location>
        <begin position="303"/>
        <end position="373"/>
    </location>
</feature>
<dbReference type="PROSITE" id="PS50113">
    <property type="entry name" value="PAC"/>
    <property type="match status" value="5"/>
</dbReference>
<dbReference type="CDD" id="cd00130">
    <property type="entry name" value="PAS"/>
    <property type="match status" value="3"/>
</dbReference>
<comment type="caution">
    <text evidence="10">The sequence shown here is derived from an EMBL/GenBank/DDBJ whole genome shotgun (WGS) entry which is preliminary data.</text>
</comment>
<dbReference type="EC" id="2.7.13.3" evidence="2"/>
<dbReference type="Pfam" id="PF02518">
    <property type="entry name" value="HATPase_c"/>
    <property type="match status" value="1"/>
</dbReference>
<dbReference type="InterPro" id="IPR001610">
    <property type="entry name" value="PAC"/>
</dbReference>
<keyword evidence="4" id="KW-0808">Transferase</keyword>
<dbReference type="InterPro" id="IPR003661">
    <property type="entry name" value="HisK_dim/P_dom"/>
</dbReference>
<dbReference type="GO" id="GO:0000155">
    <property type="term" value="F:phosphorelay sensor kinase activity"/>
    <property type="evidence" value="ECO:0007669"/>
    <property type="project" value="InterPro"/>
</dbReference>
<dbReference type="InterPro" id="IPR005467">
    <property type="entry name" value="His_kinase_dom"/>
</dbReference>
<dbReference type="PANTHER" id="PTHR43304">
    <property type="entry name" value="PHYTOCHROME-LIKE PROTEIN CPH1"/>
    <property type="match status" value="1"/>
</dbReference>
<dbReference type="SUPFAM" id="SSF47384">
    <property type="entry name" value="Homodimeric domain of signal transducing histidine kinase"/>
    <property type="match status" value="1"/>
</dbReference>
<keyword evidence="11" id="KW-1185">Reference proteome</keyword>
<feature type="domain" description="PAC" evidence="9">
    <location>
        <begin position="193"/>
        <end position="245"/>
    </location>
</feature>
<feature type="domain" description="PAS" evidence="8">
    <location>
        <begin position="116"/>
        <end position="189"/>
    </location>
</feature>
<evidence type="ECO:0000256" key="2">
    <source>
        <dbReference type="ARBA" id="ARBA00012438"/>
    </source>
</evidence>
<dbReference type="SMART" id="SM00387">
    <property type="entry name" value="HATPase_c"/>
    <property type="match status" value="1"/>
</dbReference>
<dbReference type="Pfam" id="PF00512">
    <property type="entry name" value="HisKA"/>
    <property type="match status" value="1"/>
</dbReference>
<evidence type="ECO:0000256" key="5">
    <source>
        <dbReference type="ARBA" id="ARBA00022777"/>
    </source>
</evidence>
<dbReference type="OrthoDB" id="8127at2157"/>
<keyword evidence="6" id="KW-0175">Coiled coil</keyword>
<keyword evidence="5" id="KW-0418">Kinase</keyword>
<evidence type="ECO:0000259" key="7">
    <source>
        <dbReference type="PROSITE" id="PS50109"/>
    </source>
</evidence>
<dbReference type="Pfam" id="PF08448">
    <property type="entry name" value="PAS_4"/>
    <property type="match status" value="1"/>
</dbReference>
<dbReference type="InterPro" id="IPR013656">
    <property type="entry name" value="PAS_4"/>
</dbReference>
<dbReference type="Gene3D" id="3.30.565.10">
    <property type="entry name" value="Histidine kinase-like ATPase, C-terminal domain"/>
    <property type="match status" value="1"/>
</dbReference>
<dbReference type="InterPro" id="IPR000014">
    <property type="entry name" value="PAS"/>
</dbReference>
<feature type="coiled-coil region" evidence="6">
    <location>
        <begin position="671"/>
        <end position="698"/>
    </location>
</feature>
<dbReference type="InterPro" id="IPR052162">
    <property type="entry name" value="Sensor_kinase/Photoreceptor"/>
</dbReference>
<gene>
    <name evidence="10" type="ORF">ASJ80_00545</name>
</gene>
<dbReference type="CDD" id="cd00082">
    <property type="entry name" value="HisKA"/>
    <property type="match status" value="1"/>
</dbReference>
<accession>A0A2A2H278</accession>